<reference evidence="3" key="1">
    <citation type="journal article" date="2017" name="Genome Biol. Evol.">
        <title>The complete genome sequence of the phytopathogenic fungus Sclerotinia sclerotiorum reveals insights into the genome architecture of broad host range pathogens.</title>
        <authorList>
            <person name="Derbyshire M."/>
            <person name="Denton-Giles M."/>
            <person name="Hegedus D."/>
            <person name="Seifbarghy S."/>
            <person name="Rollins J."/>
            <person name="van Kan J."/>
            <person name="Seidl M.F."/>
            <person name="Faino L."/>
            <person name="Mbengue M."/>
            <person name="Navaud O."/>
            <person name="Raffaele S."/>
            <person name="Hammond-Kosack K."/>
            <person name="Heard S."/>
            <person name="Oliver R."/>
        </authorList>
    </citation>
    <scope>NUCLEOTIDE SEQUENCE [LARGE SCALE GENOMIC DNA]</scope>
    <source>
        <strain evidence="3">ATCC 18683 / 1980 / Ss-1</strain>
    </source>
</reference>
<proteinExistence type="predicted"/>
<dbReference type="PANTHER" id="PTHR37017">
    <property type="entry name" value="AB HYDROLASE-1 DOMAIN-CONTAINING PROTEIN-RELATED"/>
    <property type="match status" value="1"/>
</dbReference>
<accession>A0A1D9PT73</accession>
<evidence type="ECO:0000313" key="3">
    <source>
        <dbReference type="Proteomes" id="UP000177798"/>
    </source>
</evidence>
<dbReference type="VEuPathDB" id="FungiDB:sscle_01g005990"/>
<sequence>MNPTVVIAPGAWPLVEFYQPLIQALESRHYPAVCKIPSSYSTETETLQPTNPDCRHLREEVLKPLVNEGKDVVLVMHSYGGIYGGSAVEGLSKTERAASSKAGGIIALIFCAAFTAPKGMTPMQVMGIDPEDLPDWIHHDKETNLVNLTKAREMLFHDLPDDEAERLANALPKQPYASFATPVLYDPYSDPFYKGRLGYIFTEADRILPLAAQEIYAKQAGATVTSVLKGSSHSPHLERPVELADATIEMVKKIIQV</sequence>
<dbReference type="PANTHER" id="PTHR37017:SF13">
    <property type="entry name" value="AB HYDROLASE-1 DOMAIN-CONTAINING PROTEIN"/>
    <property type="match status" value="1"/>
</dbReference>
<dbReference type="Pfam" id="PF12697">
    <property type="entry name" value="Abhydrolase_6"/>
    <property type="match status" value="1"/>
</dbReference>
<dbReference type="KEGG" id="ssl:SS1G_01793"/>
<dbReference type="RefSeq" id="XP_001597599.1">
    <property type="nucleotide sequence ID" value="XM_001597549.1"/>
</dbReference>
<evidence type="ECO:0000313" key="2">
    <source>
        <dbReference type="EMBL" id="APA05829.1"/>
    </source>
</evidence>
<dbReference type="OMA" id="PPAGQEM"/>
<dbReference type="EMBL" id="CP017814">
    <property type="protein sequence ID" value="APA05829.1"/>
    <property type="molecule type" value="Genomic_DNA"/>
</dbReference>
<dbReference type="Gene3D" id="3.40.50.1820">
    <property type="entry name" value="alpha/beta hydrolase"/>
    <property type="match status" value="1"/>
</dbReference>
<feature type="domain" description="AB hydrolase-1" evidence="1">
    <location>
        <begin position="5"/>
        <end position="246"/>
    </location>
</feature>
<organism evidence="2 3">
    <name type="scientific">Sclerotinia sclerotiorum (strain ATCC 18683 / 1980 / Ss-1)</name>
    <name type="common">White mold</name>
    <name type="synonym">Whetzelinia sclerotiorum</name>
    <dbReference type="NCBI Taxonomy" id="665079"/>
    <lineage>
        <taxon>Eukaryota</taxon>
        <taxon>Fungi</taxon>
        <taxon>Dikarya</taxon>
        <taxon>Ascomycota</taxon>
        <taxon>Pezizomycotina</taxon>
        <taxon>Leotiomycetes</taxon>
        <taxon>Helotiales</taxon>
        <taxon>Sclerotiniaceae</taxon>
        <taxon>Sclerotinia</taxon>
    </lineage>
</organism>
<dbReference type="OrthoDB" id="1263307at2759"/>
<dbReference type="InterPro" id="IPR052897">
    <property type="entry name" value="Sec-Metab_Biosynth_Hydrolase"/>
</dbReference>
<gene>
    <name evidence="2" type="ORF">sscle_01g005990</name>
</gene>
<dbReference type="Proteomes" id="UP000177798">
    <property type="component" value="Chromosome 1"/>
</dbReference>
<protein>
    <recommendedName>
        <fullName evidence="1">AB hydrolase-1 domain-containing protein</fullName>
    </recommendedName>
</protein>
<dbReference type="InterPro" id="IPR029058">
    <property type="entry name" value="AB_hydrolase_fold"/>
</dbReference>
<name>A0A1D9PT73_SCLS1</name>
<evidence type="ECO:0000259" key="1">
    <source>
        <dbReference type="Pfam" id="PF12697"/>
    </source>
</evidence>
<dbReference type="SUPFAM" id="SSF53474">
    <property type="entry name" value="alpha/beta-Hydrolases"/>
    <property type="match status" value="1"/>
</dbReference>
<dbReference type="InterPro" id="IPR000073">
    <property type="entry name" value="AB_hydrolase_1"/>
</dbReference>
<dbReference type="AlphaFoldDB" id="A0A1D9PT73"/>